<gene>
    <name evidence="1" type="ORF">Patl1_17363</name>
</gene>
<sequence>MPAFGASSTPAFGSSSAFDCSSVFGAKPAFGFGSTPTQTSPFGGTTQQSQPAFGSSLFASSTPFGASSQSAFGATSTPAFGSTSTPAFGAASTPAFGAASTPAFGATSTSAFGATSSPAFGATSTPAFGSTGTSFGVSSAPAFGSGGAFGASSTPLFGSSSNPAFGASSTPAFGASGTTAFGASSAPAFGASSQSAFGATSTPAFGSTSTPAFGAASTPAFGAASTPAFGATSTPAFGATSSPAFGASSTPAFGSTGTSFGASSAPAFGSGGAFGASSTLLFGSSSNPAFGASSTPAFGASSSPTFGSSSAAAFGASSAPAFGASSTAAFGASSTASFSFGSSPSFGQSTSAFGSSPFGTSTSPFGAQSSPFRSQATTPTFSSTPFGQSNFEGQRGGSRMAGYTRTTEVDTGSCTQPVGMLESISAMPVYKDKNHEELRWEDNQSGGGPLPVGQSAGGIGFGVSAAPSSPFAPSSVFGASSASPFSNTTSSNLFAPKTSTFTGSSFGTTISAAFGTSPFGVSSTPNPFGSTSSAAPSIFGHGPTSTSALGANSPLSTFVPRPQDRQVLVLDWPPLHLETIVLCLRLVLPNLFSTPSTGFSCGMFLSTPSLASSSTTLFGQPTRVLELIAVKAITGNLYCAALPSVSMPFQLCQPAQSGCAFGFSNLAQTQAGGPLPAGQSAGVGFGVSAVPSNPFALSSVFGQSNFGGQGGGSRVAAYTPTTEADTGSGTQPAGKLESISAMPVYKDKSHEELRWEDYQLGGGSLPAGQFAGGIGFGVSAAPSSPFAPSSVFWQSNFGGQCGGSRVATYTPTTEADTGSGRALHGGQSGGGYQLSLNLELKMIITKLDNLR</sequence>
<dbReference type="EMBL" id="CM047898">
    <property type="protein sequence ID" value="KAJ0106382.1"/>
    <property type="molecule type" value="Genomic_DNA"/>
</dbReference>
<dbReference type="Proteomes" id="UP001164250">
    <property type="component" value="Chromosome 2"/>
</dbReference>
<evidence type="ECO:0000313" key="1">
    <source>
        <dbReference type="EMBL" id="KAJ0106382.1"/>
    </source>
</evidence>
<accession>A0ACC1C2Y4</accession>
<keyword evidence="2" id="KW-1185">Reference proteome</keyword>
<protein>
    <submittedName>
        <fullName evidence="1">Uncharacterized protein</fullName>
    </submittedName>
</protein>
<organism evidence="1 2">
    <name type="scientific">Pistacia atlantica</name>
    <dbReference type="NCBI Taxonomy" id="434234"/>
    <lineage>
        <taxon>Eukaryota</taxon>
        <taxon>Viridiplantae</taxon>
        <taxon>Streptophyta</taxon>
        <taxon>Embryophyta</taxon>
        <taxon>Tracheophyta</taxon>
        <taxon>Spermatophyta</taxon>
        <taxon>Magnoliopsida</taxon>
        <taxon>eudicotyledons</taxon>
        <taxon>Gunneridae</taxon>
        <taxon>Pentapetalae</taxon>
        <taxon>rosids</taxon>
        <taxon>malvids</taxon>
        <taxon>Sapindales</taxon>
        <taxon>Anacardiaceae</taxon>
        <taxon>Pistacia</taxon>
    </lineage>
</organism>
<proteinExistence type="predicted"/>
<name>A0ACC1C2Y4_9ROSI</name>
<evidence type="ECO:0000313" key="2">
    <source>
        <dbReference type="Proteomes" id="UP001164250"/>
    </source>
</evidence>
<reference evidence="2" key="1">
    <citation type="journal article" date="2023" name="G3 (Bethesda)">
        <title>Genome assembly and association tests identify interacting loci associated with vigor, precocity, and sex in interspecific pistachio rootstocks.</title>
        <authorList>
            <person name="Palmer W."/>
            <person name="Jacygrad E."/>
            <person name="Sagayaradj S."/>
            <person name="Cavanaugh K."/>
            <person name="Han R."/>
            <person name="Bertier L."/>
            <person name="Beede B."/>
            <person name="Kafkas S."/>
            <person name="Golino D."/>
            <person name="Preece J."/>
            <person name="Michelmore R."/>
        </authorList>
    </citation>
    <scope>NUCLEOTIDE SEQUENCE [LARGE SCALE GENOMIC DNA]</scope>
</reference>
<comment type="caution">
    <text evidence="1">The sequence shown here is derived from an EMBL/GenBank/DDBJ whole genome shotgun (WGS) entry which is preliminary data.</text>
</comment>